<dbReference type="EMBL" id="FPKH01000001">
    <property type="protein sequence ID" value="SFX44890.1"/>
    <property type="molecule type" value="Genomic_DNA"/>
</dbReference>
<organism evidence="2 3">
    <name type="scientific">Janthinobacterium lividum</name>
    <dbReference type="NCBI Taxonomy" id="29581"/>
    <lineage>
        <taxon>Bacteria</taxon>
        <taxon>Pseudomonadati</taxon>
        <taxon>Pseudomonadota</taxon>
        <taxon>Betaproteobacteria</taxon>
        <taxon>Burkholderiales</taxon>
        <taxon>Oxalobacteraceae</taxon>
        <taxon>Janthinobacterium</taxon>
    </lineage>
</organism>
<dbReference type="Proteomes" id="UP000182489">
    <property type="component" value="Unassembled WGS sequence"/>
</dbReference>
<accession>A0AB38C713</accession>
<reference evidence="2 3" key="1">
    <citation type="submission" date="2016-11" db="EMBL/GenBank/DDBJ databases">
        <authorList>
            <person name="Varghese N."/>
            <person name="Submissions S."/>
        </authorList>
    </citation>
    <scope>NUCLEOTIDE SEQUENCE [LARGE SCALE GENOMIC DNA]</scope>
    <source>
        <strain evidence="2 3">NFR18</strain>
    </source>
</reference>
<gene>
    <name evidence="2" type="ORF">SAMN03097694_2236</name>
</gene>
<evidence type="ECO:0000313" key="2">
    <source>
        <dbReference type="EMBL" id="SFX44890.1"/>
    </source>
</evidence>
<proteinExistence type="predicted"/>
<feature type="signal peptide" evidence="1">
    <location>
        <begin position="1"/>
        <end position="19"/>
    </location>
</feature>
<evidence type="ECO:0000256" key="1">
    <source>
        <dbReference type="SAM" id="SignalP"/>
    </source>
</evidence>
<evidence type="ECO:0000313" key="3">
    <source>
        <dbReference type="Proteomes" id="UP000182489"/>
    </source>
</evidence>
<feature type="chain" id="PRO_5044334902" evidence="1">
    <location>
        <begin position="20"/>
        <end position="325"/>
    </location>
</feature>
<keyword evidence="1" id="KW-0732">Signal</keyword>
<protein>
    <submittedName>
        <fullName evidence="2">Uncharacterized protein</fullName>
    </submittedName>
</protein>
<name>A0AB38C713_9BURK</name>
<sequence length="325" mass="34386">MLKPNMVTLARFGMAIALASAVAGATAENLKRFEFSTSDMASATCAFTSPLPADFAVLAAGEYGGRPTDFQIDQSGHEATRIDALVNSSNKPVILMLGAYEPTVWNIGWTRGTEIVGVLVSGYHRQAVAGLPKGTPIINSTYDNRGPCGHFYIKADQLDGLNPLARRVFGRAVDKVYLSRKGKVVIGESFDDQTELLTSADVTPDSFRDQKAVLAGPAGLADAVRKGILRVATAADVRAWDAATRKAASADTPPVAGGNLLATREIHNGYVVLKGFELPAGLYGAHLATFIVPKGVPVPTGKLGHSRMLDYNSMHCTGALCRAGR</sequence>
<comment type="caution">
    <text evidence="2">The sequence shown here is derived from an EMBL/GenBank/DDBJ whole genome shotgun (WGS) entry which is preliminary data.</text>
</comment>
<dbReference type="AlphaFoldDB" id="A0AB38C713"/>